<dbReference type="GO" id="GO:0071949">
    <property type="term" value="F:FAD binding"/>
    <property type="evidence" value="ECO:0007669"/>
    <property type="project" value="InterPro"/>
</dbReference>
<dbReference type="InterPro" id="IPR051704">
    <property type="entry name" value="FAD_aromatic-hydroxylase"/>
</dbReference>
<dbReference type="Gene3D" id="3.30.9.10">
    <property type="entry name" value="D-Amino Acid Oxidase, subunit A, domain 2"/>
    <property type="match status" value="1"/>
</dbReference>
<organism evidence="2 3">
    <name type="scientific">Antribacter soli</name>
    <dbReference type="NCBI Taxonomy" id="2910976"/>
    <lineage>
        <taxon>Bacteria</taxon>
        <taxon>Bacillati</taxon>
        <taxon>Actinomycetota</taxon>
        <taxon>Actinomycetes</taxon>
        <taxon>Micrococcales</taxon>
        <taxon>Promicromonosporaceae</taxon>
        <taxon>Antribacter</taxon>
    </lineage>
</organism>
<dbReference type="Proteomes" id="UP001165405">
    <property type="component" value="Unassembled WGS sequence"/>
</dbReference>
<evidence type="ECO:0000313" key="3">
    <source>
        <dbReference type="Proteomes" id="UP001165405"/>
    </source>
</evidence>
<protein>
    <submittedName>
        <fullName evidence="2">FAD-dependent monooxygenase</fullName>
    </submittedName>
</protein>
<keyword evidence="3" id="KW-1185">Reference proteome</keyword>
<dbReference type="RefSeq" id="WP_236090284.1">
    <property type="nucleotide sequence ID" value="NZ_JAKGSG010000043.1"/>
</dbReference>
<dbReference type="SUPFAM" id="SSF51905">
    <property type="entry name" value="FAD/NAD(P)-binding domain"/>
    <property type="match status" value="1"/>
</dbReference>
<dbReference type="EMBL" id="JAKGSG010000043">
    <property type="protein sequence ID" value="MCF4122485.1"/>
    <property type="molecule type" value="Genomic_DNA"/>
</dbReference>
<sequence>MTHILISGAGVAGTALAYWLRRYGIDVTVVERAPGPRQGGQGIDVRGAARDVIERMGLTDQVRAAHTGVQGIRQVDVAGRVRVEMGADAFGHSGGIIADLEILRSDLVRILSEAGDGVEYVFDDTITATEQEADGVLVTFGRTGRRRFDAVVGADGVFSATRRLAFPAARLVDGGYHRAVFTMDDAPALDGWELMYTMPAGNGTTGGRNALLYPAHGGARGMVHFAGDPVPYDRRDIDQQKRIVASVFEGEGWYLPRMLDAMWRADDFYFDRHGRVETPWHDGRVALLGDACAAGSVGMGTTIALVGAYVLAGELAEAGGDPLAAFPAYETLMRPYVAANVRPLPGGVKGFLPSTPRAIRTGQTMMRWLLRTPLGPAMMGGMDKAVSAIDLPDYAVETAA</sequence>
<keyword evidence="2" id="KW-0503">Monooxygenase</keyword>
<gene>
    <name evidence="2" type="ORF">L1785_16020</name>
</gene>
<dbReference type="GO" id="GO:0004497">
    <property type="term" value="F:monooxygenase activity"/>
    <property type="evidence" value="ECO:0007669"/>
    <property type="project" value="UniProtKB-KW"/>
</dbReference>
<dbReference type="PANTHER" id="PTHR46865">
    <property type="entry name" value="OXIDOREDUCTASE-RELATED"/>
    <property type="match status" value="1"/>
</dbReference>
<dbReference type="PANTHER" id="PTHR46865:SF2">
    <property type="entry name" value="MONOOXYGENASE"/>
    <property type="match status" value="1"/>
</dbReference>
<name>A0AA41QFG3_9MICO</name>
<accession>A0AA41QFG3</accession>
<comment type="caution">
    <text evidence="2">The sequence shown here is derived from an EMBL/GenBank/DDBJ whole genome shotgun (WGS) entry which is preliminary data.</text>
</comment>
<dbReference type="Gene3D" id="3.50.50.60">
    <property type="entry name" value="FAD/NAD(P)-binding domain"/>
    <property type="match status" value="1"/>
</dbReference>
<dbReference type="Pfam" id="PF01494">
    <property type="entry name" value="FAD_binding_3"/>
    <property type="match status" value="1"/>
</dbReference>
<evidence type="ECO:0000313" key="2">
    <source>
        <dbReference type="EMBL" id="MCF4122485.1"/>
    </source>
</evidence>
<keyword evidence="2" id="KW-0560">Oxidoreductase</keyword>
<evidence type="ECO:0000259" key="1">
    <source>
        <dbReference type="Pfam" id="PF01494"/>
    </source>
</evidence>
<dbReference type="PRINTS" id="PR00420">
    <property type="entry name" value="RNGMNOXGNASE"/>
</dbReference>
<dbReference type="InterPro" id="IPR002938">
    <property type="entry name" value="FAD-bd"/>
</dbReference>
<dbReference type="AlphaFoldDB" id="A0AA41QFG3"/>
<reference evidence="2" key="1">
    <citation type="submission" date="2022-01" db="EMBL/GenBank/DDBJ databases">
        <title>Antribacter sp. nov., isolated from Guizhou of China.</title>
        <authorList>
            <person name="Chengliang C."/>
            <person name="Ya Z."/>
        </authorList>
    </citation>
    <scope>NUCLEOTIDE SEQUENCE</scope>
    <source>
        <strain evidence="2">KLBMP 9083</strain>
    </source>
</reference>
<proteinExistence type="predicted"/>
<dbReference type="InterPro" id="IPR036188">
    <property type="entry name" value="FAD/NAD-bd_sf"/>
</dbReference>
<feature type="domain" description="FAD-binding" evidence="1">
    <location>
        <begin position="2"/>
        <end position="318"/>
    </location>
</feature>